<dbReference type="GO" id="GO:0017061">
    <property type="term" value="F:S-methyl-5-thioadenosine phosphorylase activity"/>
    <property type="evidence" value="ECO:0007669"/>
    <property type="project" value="UniProtKB-EC"/>
</dbReference>
<evidence type="ECO:0000256" key="4">
    <source>
        <dbReference type="ARBA" id="ARBA00022723"/>
    </source>
</evidence>
<keyword evidence="4" id="KW-0479">Metal-binding</keyword>
<dbReference type="InterPro" id="IPR038371">
    <property type="entry name" value="Cu_polyphenol_OxRdtase_sf"/>
</dbReference>
<protein>
    <recommendedName>
        <fullName evidence="10">Purine nucleoside phosphorylase</fullName>
    </recommendedName>
</protein>
<reference evidence="11 12" key="1">
    <citation type="submission" date="2018-07" db="EMBL/GenBank/DDBJ databases">
        <title>Genome sequencing of Moraxellaceae gen. HYN0046.</title>
        <authorList>
            <person name="Kim M."/>
            <person name="Yi H."/>
        </authorList>
    </citation>
    <scope>NUCLEOTIDE SEQUENCE [LARGE SCALE GENOMIC DNA]</scope>
    <source>
        <strain evidence="11 12">HYN0046</strain>
    </source>
</reference>
<dbReference type="Proteomes" id="UP000253940">
    <property type="component" value="Chromosome"/>
</dbReference>
<sequence length="256" mass="27463">MILSIDLQESSLNWLAATGLPPSVLAGQTLRHGAGHSLAPFDTFNLALHVGDDPATVQANRMALLQQLAPYGCERLVWLNQVHGTEVYRATADVQIEVPTADAVVTDQIGVGCVIMTADCLPVVLSSADGREVACSHAGWRGLLSGVIEAAAHAMKEPPVYAWLGAAIGAESFEVGPEVRDQFVQDDPASAEAFTALPNGKDKADLYQLARLRLMGLGIERVSGGEHCTVLNQDQFFSYRRDQQTGRMATVVMIRP</sequence>
<dbReference type="GO" id="GO:0016787">
    <property type="term" value="F:hydrolase activity"/>
    <property type="evidence" value="ECO:0007669"/>
    <property type="project" value="UniProtKB-KW"/>
</dbReference>
<comment type="catalytic activity">
    <reaction evidence="7">
        <text>adenosine + H2O + H(+) = inosine + NH4(+)</text>
        <dbReference type="Rhea" id="RHEA:24408"/>
        <dbReference type="ChEBI" id="CHEBI:15377"/>
        <dbReference type="ChEBI" id="CHEBI:15378"/>
        <dbReference type="ChEBI" id="CHEBI:16335"/>
        <dbReference type="ChEBI" id="CHEBI:17596"/>
        <dbReference type="ChEBI" id="CHEBI:28938"/>
        <dbReference type="EC" id="3.5.4.4"/>
    </reaction>
    <physiologicalReaction direction="left-to-right" evidence="7">
        <dbReference type="Rhea" id="RHEA:24409"/>
    </physiologicalReaction>
</comment>
<dbReference type="Gene3D" id="3.60.140.10">
    <property type="entry name" value="CNF1/YfiH-like putative cysteine hydrolases"/>
    <property type="match status" value="1"/>
</dbReference>
<dbReference type="SUPFAM" id="SSF64438">
    <property type="entry name" value="CNF1/YfiH-like putative cysteine hydrolases"/>
    <property type="match status" value="1"/>
</dbReference>
<evidence type="ECO:0000256" key="10">
    <source>
        <dbReference type="RuleBase" id="RU361274"/>
    </source>
</evidence>
<evidence type="ECO:0000256" key="3">
    <source>
        <dbReference type="ARBA" id="ARBA00022679"/>
    </source>
</evidence>
<comment type="catalytic activity">
    <reaction evidence="1">
        <text>inosine + phosphate = alpha-D-ribose 1-phosphate + hypoxanthine</text>
        <dbReference type="Rhea" id="RHEA:27646"/>
        <dbReference type="ChEBI" id="CHEBI:17368"/>
        <dbReference type="ChEBI" id="CHEBI:17596"/>
        <dbReference type="ChEBI" id="CHEBI:43474"/>
        <dbReference type="ChEBI" id="CHEBI:57720"/>
        <dbReference type="EC" id="2.4.2.1"/>
    </reaction>
    <physiologicalReaction direction="left-to-right" evidence="1">
        <dbReference type="Rhea" id="RHEA:27647"/>
    </physiologicalReaction>
</comment>
<evidence type="ECO:0000256" key="7">
    <source>
        <dbReference type="ARBA" id="ARBA00047989"/>
    </source>
</evidence>
<keyword evidence="6" id="KW-0862">Zinc</keyword>
<dbReference type="InterPro" id="IPR011324">
    <property type="entry name" value="Cytotoxic_necrot_fac-like_cat"/>
</dbReference>
<dbReference type="KEGG" id="mbah:HYN46_04745"/>
<keyword evidence="3" id="KW-0808">Transferase</keyword>
<evidence type="ECO:0000256" key="2">
    <source>
        <dbReference type="ARBA" id="ARBA00007353"/>
    </source>
</evidence>
<dbReference type="GO" id="GO:0005507">
    <property type="term" value="F:copper ion binding"/>
    <property type="evidence" value="ECO:0007669"/>
    <property type="project" value="TreeGrafter"/>
</dbReference>
<keyword evidence="5" id="KW-0378">Hydrolase</keyword>
<keyword evidence="12" id="KW-1185">Reference proteome</keyword>
<evidence type="ECO:0000313" key="12">
    <source>
        <dbReference type="Proteomes" id="UP000253940"/>
    </source>
</evidence>
<dbReference type="NCBIfam" id="TIGR00726">
    <property type="entry name" value="peptidoglycan editing factor PgeF"/>
    <property type="match status" value="1"/>
</dbReference>
<evidence type="ECO:0000256" key="8">
    <source>
        <dbReference type="ARBA" id="ARBA00048968"/>
    </source>
</evidence>
<dbReference type="AlphaFoldDB" id="A0A345P4K4"/>
<evidence type="ECO:0000256" key="1">
    <source>
        <dbReference type="ARBA" id="ARBA00000553"/>
    </source>
</evidence>
<proteinExistence type="inferred from homology"/>
<comment type="similarity">
    <text evidence="2 10">Belongs to the purine nucleoside phosphorylase YfiH/LACC1 family.</text>
</comment>
<dbReference type="PANTHER" id="PTHR30616:SF2">
    <property type="entry name" value="PURINE NUCLEOSIDE PHOSPHORYLASE LACC1"/>
    <property type="match status" value="1"/>
</dbReference>
<accession>A0A345P4K4</accession>
<dbReference type="Pfam" id="PF02578">
    <property type="entry name" value="Cu-oxidase_4"/>
    <property type="match status" value="1"/>
</dbReference>
<organism evidence="11 12">
    <name type="scientific">Aquirhabdus parva</name>
    <dbReference type="NCBI Taxonomy" id="2283318"/>
    <lineage>
        <taxon>Bacteria</taxon>
        <taxon>Pseudomonadati</taxon>
        <taxon>Pseudomonadota</taxon>
        <taxon>Gammaproteobacteria</taxon>
        <taxon>Moraxellales</taxon>
        <taxon>Moraxellaceae</taxon>
        <taxon>Aquirhabdus</taxon>
    </lineage>
</organism>
<evidence type="ECO:0000256" key="5">
    <source>
        <dbReference type="ARBA" id="ARBA00022801"/>
    </source>
</evidence>
<dbReference type="InterPro" id="IPR003730">
    <property type="entry name" value="Cu_polyphenol_OxRdtase"/>
</dbReference>
<comment type="catalytic activity">
    <reaction evidence="8">
        <text>adenosine + phosphate = alpha-D-ribose 1-phosphate + adenine</text>
        <dbReference type="Rhea" id="RHEA:27642"/>
        <dbReference type="ChEBI" id="CHEBI:16335"/>
        <dbReference type="ChEBI" id="CHEBI:16708"/>
        <dbReference type="ChEBI" id="CHEBI:43474"/>
        <dbReference type="ChEBI" id="CHEBI:57720"/>
        <dbReference type="EC" id="2.4.2.1"/>
    </reaction>
    <physiologicalReaction direction="left-to-right" evidence="8">
        <dbReference type="Rhea" id="RHEA:27643"/>
    </physiologicalReaction>
</comment>
<gene>
    <name evidence="11" type="primary">pgeF</name>
    <name evidence="11" type="ORF">HYN46_04745</name>
</gene>
<evidence type="ECO:0000256" key="9">
    <source>
        <dbReference type="ARBA" id="ARBA00049893"/>
    </source>
</evidence>
<dbReference type="CDD" id="cd16833">
    <property type="entry name" value="YfiH"/>
    <property type="match status" value="1"/>
</dbReference>
<dbReference type="PANTHER" id="PTHR30616">
    <property type="entry name" value="UNCHARACTERIZED PROTEIN YFIH"/>
    <property type="match status" value="1"/>
</dbReference>
<evidence type="ECO:0000313" key="11">
    <source>
        <dbReference type="EMBL" id="AXI02213.1"/>
    </source>
</evidence>
<dbReference type="OrthoDB" id="4279at2"/>
<comment type="catalytic activity">
    <reaction evidence="9">
        <text>S-methyl-5'-thioadenosine + phosphate = 5-(methylsulfanyl)-alpha-D-ribose 1-phosphate + adenine</text>
        <dbReference type="Rhea" id="RHEA:11852"/>
        <dbReference type="ChEBI" id="CHEBI:16708"/>
        <dbReference type="ChEBI" id="CHEBI:17509"/>
        <dbReference type="ChEBI" id="CHEBI:43474"/>
        <dbReference type="ChEBI" id="CHEBI:58533"/>
        <dbReference type="EC" id="2.4.2.28"/>
    </reaction>
    <physiologicalReaction direction="left-to-right" evidence="9">
        <dbReference type="Rhea" id="RHEA:11853"/>
    </physiologicalReaction>
</comment>
<evidence type="ECO:0000256" key="6">
    <source>
        <dbReference type="ARBA" id="ARBA00022833"/>
    </source>
</evidence>
<name>A0A345P4K4_9GAMM</name>
<dbReference type="EMBL" id="CP031222">
    <property type="protein sequence ID" value="AXI02213.1"/>
    <property type="molecule type" value="Genomic_DNA"/>
</dbReference>